<evidence type="ECO:0000256" key="5">
    <source>
        <dbReference type="ARBA" id="ARBA00022676"/>
    </source>
</evidence>
<dbReference type="NCBIfam" id="TIGR00217">
    <property type="entry name" value="malQ"/>
    <property type="match status" value="1"/>
</dbReference>
<dbReference type="Pfam" id="PF02446">
    <property type="entry name" value="Glyco_hydro_77"/>
    <property type="match status" value="1"/>
</dbReference>
<evidence type="ECO:0000256" key="9">
    <source>
        <dbReference type="ARBA" id="ARBA00031501"/>
    </source>
</evidence>
<dbReference type="Gene3D" id="3.20.20.80">
    <property type="entry name" value="Glycosidases"/>
    <property type="match status" value="1"/>
</dbReference>
<evidence type="ECO:0000256" key="1">
    <source>
        <dbReference type="ARBA" id="ARBA00000439"/>
    </source>
</evidence>
<evidence type="ECO:0000256" key="3">
    <source>
        <dbReference type="ARBA" id="ARBA00012560"/>
    </source>
</evidence>
<dbReference type="RefSeq" id="WP_167974123.1">
    <property type="nucleotide sequence ID" value="NZ_JAAVJD010000283.1"/>
</dbReference>
<dbReference type="EC" id="2.4.1.25" evidence="3 10"/>
<dbReference type="PANTHER" id="PTHR32438">
    <property type="entry name" value="4-ALPHA-GLUCANOTRANSFERASE DPE1, CHLOROPLASTIC/AMYLOPLASTIC"/>
    <property type="match status" value="1"/>
</dbReference>
<keyword evidence="6 10" id="KW-0808">Transferase</keyword>
<evidence type="ECO:0000256" key="10">
    <source>
        <dbReference type="RuleBase" id="RU361207"/>
    </source>
</evidence>
<keyword evidence="7 10" id="KW-0119">Carbohydrate metabolism</keyword>
<comment type="similarity">
    <text evidence="2 10">Belongs to the disproportionating enzyme family.</text>
</comment>
<organism evidence="11 12">
    <name type="scientific">Streptomyces lonarensis</name>
    <dbReference type="NCBI Taxonomy" id="700599"/>
    <lineage>
        <taxon>Bacteria</taxon>
        <taxon>Bacillati</taxon>
        <taxon>Actinomycetota</taxon>
        <taxon>Actinomycetes</taxon>
        <taxon>Kitasatosporales</taxon>
        <taxon>Streptomycetaceae</taxon>
        <taxon>Streptomyces</taxon>
    </lineage>
</organism>
<evidence type="ECO:0000256" key="4">
    <source>
        <dbReference type="ARBA" id="ARBA00020295"/>
    </source>
</evidence>
<sequence>MRQLARLAAAHSVATSYRPSPDRCVDVPRETVVAVLGALGVDATSDRAIGEELERHHRTAATRLLPPTVVLGDGPTAHEGLPPLPEGTVLRVRTEDGRELGFGPGLPLGRHLLRAHTADGRSAHAHLLVTPDRLPVPRSRRHGLLLQLYSVLSARSWGMGDLSDLAELAGWSGRAIGAGFLQINPLHAAVPAAAGEDTDPSPYRPATRRYCDPVHLRVEDVPEFRYLDGAAAERAAVLVARAGELRDGVLRHDRPIDRDAVWALKREALELVHRVPLTPGRAAAHAAYRDGQGRALADHALWCALTERHGPDWRGWPAGLRDPASADTARARDEHRARVDFHAWLTWLTDEQLATAQRTARAAGMDIGLVHDLALGVHPDGSEAWAHQGALAAGMSIGAPPDAFNARGQDWGLPPWRPDALAAAGYAPYRELLDGLLRHAGGLRIDHVLSHFRLWWVPEGASPADGTYVHYDARAMLGTLALAAQRSGAVVIGEDLGTVEPGVREELSGRGLLGTSVLWFEREYDKPGEPALPPWRWRAGALATVSTHDLPPAAARLGESDIELRLRLGLVEGDPETARAAARAETEDWLATFARHGLLSQDAGEEDRITAAYRYLARTPARLIGLWLPDLVGDRRPQNVPGTWREYPNWRLPVSDADGRPLALEQLVASPRLAALTAAVRAELDGRG</sequence>
<evidence type="ECO:0000313" key="11">
    <source>
        <dbReference type="EMBL" id="NJQ08331.1"/>
    </source>
</evidence>
<dbReference type="AlphaFoldDB" id="A0A7X6D523"/>
<dbReference type="InterPro" id="IPR017853">
    <property type="entry name" value="GH"/>
</dbReference>
<evidence type="ECO:0000256" key="2">
    <source>
        <dbReference type="ARBA" id="ARBA00005684"/>
    </source>
</evidence>
<name>A0A7X6D523_9ACTN</name>
<evidence type="ECO:0000256" key="8">
    <source>
        <dbReference type="ARBA" id="ARBA00031423"/>
    </source>
</evidence>
<accession>A0A7X6D523</accession>
<dbReference type="InterPro" id="IPR003385">
    <property type="entry name" value="Glyco_hydro_77"/>
</dbReference>
<dbReference type="GO" id="GO:0005975">
    <property type="term" value="P:carbohydrate metabolic process"/>
    <property type="evidence" value="ECO:0007669"/>
    <property type="project" value="InterPro"/>
</dbReference>
<protein>
    <recommendedName>
        <fullName evidence="4 10">4-alpha-glucanotransferase</fullName>
        <ecNumber evidence="3 10">2.4.1.25</ecNumber>
    </recommendedName>
    <alternativeName>
        <fullName evidence="8 10">Amylomaltase</fullName>
    </alternativeName>
    <alternativeName>
        <fullName evidence="9 10">Disproportionating enzyme</fullName>
    </alternativeName>
</protein>
<reference evidence="11 12" key="1">
    <citation type="submission" date="2020-03" db="EMBL/GenBank/DDBJ databases">
        <title>Draft genome of Streptomyces sp. ventii, isolated from the Axial Seamount in the Pacific Ocean, and resequencing of the two type strains Streptomyces lonarensis strain NCL 716 and Streptomyces bohaiensis strain 11A07.</title>
        <authorList>
            <person name="Loughran R.M."/>
            <person name="Pfannmuller K.M."/>
            <person name="Wasson B.J."/>
            <person name="Deadmond M.C."/>
            <person name="Paddock B.E."/>
            <person name="Koyack M.J."/>
            <person name="Gallegos D.A."/>
            <person name="Mitchell E.A."/>
            <person name="Ushijima B."/>
            <person name="Saw J.H."/>
            <person name="Mcphail K.L."/>
            <person name="Videau P."/>
        </authorList>
    </citation>
    <scope>NUCLEOTIDE SEQUENCE [LARGE SCALE GENOMIC DNA]</scope>
    <source>
        <strain evidence="11 12">NCL716</strain>
    </source>
</reference>
<comment type="catalytic activity">
    <reaction evidence="1 10">
        <text>Transfers a segment of a (1-&gt;4)-alpha-D-glucan to a new position in an acceptor, which may be glucose or a (1-&gt;4)-alpha-D-glucan.</text>
        <dbReference type="EC" id="2.4.1.25"/>
    </reaction>
</comment>
<keyword evidence="12" id="KW-1185">Reference proteome</keyword>
<proteinExistence type="inferred from homology"/>
<dbReference type="PANTHER" id="PTHR32438:SF5">
    <property type="entry name" value="4-ALPHA-GLUCANOTRANSFERASE DPE1, CHLOROPLASTIC_AMYLOPLASTIC"/>
    <property type="match status" value="1"/>
</dbReference>
<evidence type="ECO:0000313" key="12">
    <source>
        <dbReference type="Proteomes" id="UP000578686"/>
    </source>
</evidence>
<comment type="caution">
    <text evidence="11">The sequence shown here is derived from an EMBL/GenBank/DDBJ whole genome shotgun (WGS) entry which is preliminary data.</text>
</comment>
<gene>
    <name evidence="11" type="primary">malQ</name>
    <name evidence="11" type="ORF">HCN56_22795</name>
</gene>
<keyword evidence="5 10" id="KW-0328">Glycosyltransferase</keyword>
<evidence type="ECO:0000256" key="7">
    <source>
        <dbReference type="ARBA" id="ARBA00023277"/>
    </source>
</evidence>
<evidence type="ECO:0000256" key="6">
    <source>
        <dbReference type="ARBA" id="ARBA00022679"/>
    </source>
</evidence>
<dbReference type="EMBL" id="JAAVJD010000283">
    <property type="protein sequence ID" value="NJQ08331.1"/>
    <property type="molecule type" value="Genomic_DNA"/>
</dbReference>
<dbReference type="SUPFAM" id="SSF51445">
    <property type="entry name" value="(Trans)glycosidases"/>
    <property type="match status" value="1"/>
</dbReference>
<dbReference type="Proteomes" id="UP000578686">
    <property type="component" value="Unassembled WGS sequence"/>
</dbReference>
<dbReference type="GO" id="GO:0004134">
    <property type="term" value="F:4-alpha-glucanotransferase activity"/>
    <property type="evidence" value="ECO:0007669"/>
    <property type="project" value="UniProtKB-EC"/>
</dbReference>